<reference evidence="7" key="1">
    <citation type="journal article" date="2014" name="Int. J. Syst. Evol. Microbiol.">
        <title>Complete genome sequence of Corynebacterium casei LMG S-19264T (=DSM 44701T), isolated from a smear-ripened cheese.</title>
        <authorList>
            <consortium name="US DOE Joint Genome Institute (JGI-PGF)"/>
            <person name="Walter F."/>
            <person name="Albersmeier A."/>
            <person name="Kalinowski J."/>
            <person name="Ruckert C."/>
        </authorList>
    </citation>
    <scope>NUCLEOTIDE SEQUENCE</scope>
    <source>
        <strain evidence="7">CGMCC 1.15478</strain>
    </source>
</reference>
<dbReference type="EMBL" id="BMJH01000001">
    <property type="protein sequence ID" value="GGC56252.1"/>
    <property type="molecule type" value="Genomic_DNA"/>
</dbReference>
<feature type="domain" description="NlpC/P60" evidence="6">
    <location>
        <begin position="172"/>
        <end position="336"/>
    </location>
</feature>
<keyword evidence="5" id="KW-0812">Transmembrane</keyword>
<dbReference type="Pfam" id="PF00877">
    <property type="entry name" value="NLPC_P60"/>
    <property type="match status" value="1"/>
</dbReference>
<keyword evidence="5" id="KW-0472">Membrane</keyword>
<name>A0A916U1V6_9ACTN</name>
<protein>
    <recommendedName>
        <fullName evidence="6">NlpC/P60 domain-containing protein</fullName>
    </recommendedName>
</protein>
<keyword evidence="2" id="KW-0645">Protease</keyword>
<dbReference type="Gene3D" id="3.90.1720.10">
    <property type="entry name" value="endopeptidase domain like (from Nostoc punctiforme)"/>
    <property type="match status" value="1"/>
</dbReference>
<comment type="caution">
    <text evidence="7">The sequence shown here is derived from an EMBL/GenBank/DDBJ whole genome shotgun (WGS) entry which is preliminary data.</text>
</comment>
<keyword evidence="4" id="KW-0788">Thiol protease</keyword>
<evidence type="ECO:0000259" key="6">
    <source>
        <dbReference type="PROSITE" id="PS51935"/>
    </source>
</evidence>
<evidence type="ECO:0000313" key="8">
    <source>
        <dbReference type="Proteomes" id="UP000641514"/>
    </source>
</evidence>
<sequence length="336" mass="37114">MVTPAQKNTSAWGWTLVIAVIILSICVLWATATIQSTSRNVEQQHDSVEIEKIIRNLDSKGSVALDPIGKTRARFTDGARTVVITGPEREFTDRVAPKLTVRTTAWVRLLPEPWQQDSATLPWFDEWMRASIDWTIPDVLEVAFQYTAGTTDFYDDDGLRYRGAAKFGPLRGDGFRSIGADFHDYLGLDWTFPDGTFHAHTPSQAGSVDCSGYIRLVYGYRMGMELTRASGNGDAIPRVADDIAKRGPGVLIASTTKEARDRIDDLRPGDLVFFDADGEDRIHHAGIYLGIDSEGDHRFISSRGTVNGPTISDINGASILNGDGHYAKGFEIARRF</sequence>
<dbReference type="GO" id="GO:0006508">
    <property type="term" value="P:proteolysis"/>
    <property type="evidence" value="ECO:0007669"/>
    <property type="project" value="UniProtKB-KW"/>
</dbReference>
<feature type="transmembrane region" description="Helical" evidence="5">
    <location>
        <begin position="12"/>
        <end position="32"/>
    </location>
</feature>
<dbReference type="InterPro" id="IPR051202">
    <property type="entry name" value="Peptidase_C40"/>
</dbReference>
<evidence type="ECO:0000256" key="5">
    <source>
        <dbReference type="SAM" id="Phobius"/>
    </source>
</evidence>
<reference evidence="7" key="2">
    <citation type="submission" date="2020-09" db="EMBL/GenBank/DDBJ databases">
        <authorList>
            <person name="Sun Q."/>
            <person name="Zhou Y."/>
        </authorList>
    </citation>
    <scope>NUCLEOTIDE SEQUENCE</scope>
    <source>
        <strain evidence="7">CGMCC 1.15478</strain>
    </source>
</reference>
<comment type="similarity">
    <text evidence="1">Belongs to the peptidase C40 family.</text>
</comment>
<dbReference type="Proteomes" id="UP000641514">
    <property type="component" value="Unassembled WGS sequence"/>
</dbReference>
<keyword evidence="3" id="KW-0378">Hydrolase</keyword>
<evidence type="ECO:0000313" key="7">
    <source>
        <dbReference type="EMBL" id="GGC56252.1"/>
    </source>
</evidence>
<dbReference type="SUPFAM" id="SSF54001">
    <property type="entry name" value="Cysteine proteinases"/>
    <property type="match status" value="1"/>
</dbReference>
<evidence type="ECO:0000256" key="2">
    <source>
        <dbReference type="ARBA" id="ARBA00022670"/>
    </source>
</evidence>
<organism evidence="7 8">
    <name type="scientific">Hoyosella rhizosphaerae</name>
    <dbReference type="NCBI Taxonomy" id="1755582"/>
    <lineage>
        <taxon>Bacteria</taxon>
        <taxon>Bacillati</taxon>
        <taxon>Actinomycetota</taxon>
        <taxon>Actinomycetes</taxon>
        <taxon>Mycobacteriales</taxon>
        <taxon>Hoyosellaceae</taxon>
        <taxon>Hoyosella</taxon>
    </lineage>
</organism>
<dbReference type="PROSITE" id="PS51935">
    <property type="entry name" value="NLPC_P60"/>
    <property type="match status" value="1"/>
</dbReference>
<dbReference type="AlphaFoldDB" id="A0A916U1V6"/>
<evidence type="ECO:0000256" key="3">
    <source>
        <dbReference type="ARBA" id="ARBA00022801"/>
    </source>
</evidence>
<dbReference type="RefSeq" id="WP_188670493.1">
    <property type="nucleotide sequence ID" value="NZ_BMJH01000001.1"/>
</dbReference>
<dbReference type="PANTHER" id="PTHR47053:SF1">
    <property type="entry name" value="MUREIN DD-ENDOPEPTIDASE MEPH-RELATED"/>
    <property type="match status" value="1"/>
</dbReference>
<dbReference type="InterPro" id="IPR000064">
    <property type="entry name" value="NLP_P60_dom"/>
</dbReference>
<accession>A0A916U1V6</accession>
<keyword evidence="5" id="KW-1133">Transmembrane helix</keyword>
<proteinExistence type="inferred from homology"/>
<gene>
    <name evidence="7" type="ORF">GCM10011410_05880</name>
</gene>
<dbReference type="InterPro" id="IPR038765">
    <property type="entry name" value="Papain-like_cys_pep_sf"/>
</dbReference>
<dbReference type="GO" id="GO:0008234">
    <property type="term" value="F:cysteine-type peptidase activity"/>
    <property type="evidence" value="ECO:0007669"/>
    <property type="project" value="UniProtKB-KW"/>
</dbReference>
<keyword evidence="8" id="KW-1185">Reference proteome</keyword>
<evidence type="ECO:0000256" key="4">
    <source>
        <dbReference type="ARBA" id="ARBA00022807"/>
    </source>
</evidence>
<dbReference type="PANTHER" id="PTHR47053">
    <property type="entry name" value="MUREIN DD-ENDOPEPTIDASE MEPH-RELATED"/>
    <property type="match status" value="1"/>
</dbReference>
<evidence type="ECO:0000256" key="1">
    <source>
        <dbReference type="ARBA" id="ARBA00007074"/>
    </source>
</evidence>